<comment type="caution">
    <text evidence="3">The sequence shown here is derived from an EMBL/GenBank/DDBJ whole genome shotgun (WGS) entry which is preliminary data.</text>
</comment>
<sequence length="186" mass="20721">MAKGSVFHRFKNIINFFVWLDSFLPDSINKFILILFRNIPFKLGVLIRYILLRNLSISCGDNVIIYEGVIFDAIEMMSFGNNVSINPNCYLAGEITIGSNVSIAHTSAFHSFNHTWSDTNLPINENPLYSNRIVIENDIWIACNCVILSGVRLHTRTVVAAGAIVTKSYPGCSLLGGNPARIIKNI</sequence>
<accession>A0ABQ3BT60</accession>
<dbReference type="SUPFAM" id="SSF51161">
    <property type="entry name" value="Trimeric LpxA-like enzymes"/>
    <property type="match status" value="1"/>
</dbReference>
<reference evidence="4" key="1">
    <citation type="journal article" date="2019" name="Int. J. Syst. Evol. Microbiol.">
        <title>The Global Catalogue of Microorganisms (GCM) 10K type strain sequencing project: providing services to taxonomists for standard genome sequencing and annotation.</title>
        <authorList>
            <consortium name="The Broad Institute Genomics Platform"/>
            <consortium name="The Broad Institute Genome Sequencing Center for Infectious Disease"/>
            <person name="Wu L."/>
            <person name="Ma J."/>
        </authorList>
    </citation>
    <scope>NUCLEOTIDE SEQUENCE [LARGE SCALE GENOMIC DNA]</scope>
    <source>
        <strain evidence="4">KCTC 12708</strain>
    </source>
</reference>
<dbReference type="CDD" id="cd04647">
    <property type="entry name" value="LbH_MAT_like"/>
    <property type="match status" value="1"/>
</dbReference>
<gene>
    <name evidence="3" type="ORF">GCM10008088_18080</name>
</gene>
<evidence type="ECO:0000313" key="4">
    <source>
        <dbReference type="Proteomes" id="UP000615593"/>
    </source>
</evidence>
<dbReference type="GeneID" id="94370598"/>
<dbReference type="Proteomes" id="UP000615593">
    <property type="component" value="Unassembled WGS sequence"/>
</dbReference>
<evidence type="ECO:0000256" key="2">
    <source>
        <dbReference type="ARBA" id="ARBA00022679"/>
    </source>
</evidence>
<dbReference type="GO" id="GO:0016746">
    <property type="term" value="F:acyltransferase activity"/>
    <property type="evidence" value="ECO:0007669"/>
    <property type="project" value="UniProtKB-KW"/>
</dbReference>
<name>A0ABQ3BT60_9FLAO</name>
<dbReference type="RefSeq" id="WP_027885625.1">
    <property type="nucleotide sequence ID" value="NZ_BMWY01000004.1"/>
</dbReference>
<dbReference type="EMBL" id="BMWY01000004">
    <property type="protein sequence ID" value="GGZ56857.1"/>
    <property type="molecule type" value="Genomic_DNA"/>
</dbReference>
<comment type="similarity">
    <text evidence="1">Belongs to the transferase hexapeptide repeat family.</text>
</comment>
<keyword evidence="2" id="KW-0808">Transferase</keyword>
<evidence type="ECO:0000313" key="3">
    <source>
        <dbReference type="EMBL" id="GGZ56857.1"/>
    </source>
</evidence>
<dbReference type="Gene3D" id="2.160.10.10">
    <property type="entry name" value="Hexapeptide repeat proteins"/>
    <property type="match status" value="1"/>
</dbReference>
<proteinExistence type="inferred from homology"/>
<evidence type="ECO:0000256" key="1">
    <source>
        <dbReference type="ARBA" id="ARBA00007274"/>
    </source>
</evidence>
<dbReference type="PANTHER" id="PTHR23416">
    <property type="entry name" value="SIALIC ACID SYNTHASE-RELATED"/>
    <property type="match status" value="1"/>
</dbReference>
<dbReference type="InterPro" id="IPR051159">
    <property type="entry name" value="Hexapeptide_acetyltransf"/>
</dbReference>
<dbReference type="InterPro" id="IPR011004">
    <property type="entry name" value="Trimer_LpxA-like_sf"/>
</dbReference>
<dbReference type="PANTHER" id="PTHR23416:SF23">
    <property type="entry name" value="ACETYLTRANSFERASE C18B11.09C-RELATED"/>
    <property type="match status" value="1"/>
</dbReference>
<organism evidence="3 4">
    <name type="scientific">Mesonia mobilis</name>
    <dbReference type="NCBI Taxonomy" id="369791"/>
    <lineage>
        <taxon>Bacteria</taxon>
        <taxon>Pseudomonadati</taxon>
        <taxon>Bacteroidota</taxon>
        <taxon>Flavobacteriia</taxon>
        <taxon>Flavobacteriales</taxon>
        <taxon>Flavobacteriaceae</taxon>
        <taxon>Mesonia</taxon>
    </lineage>
</organism>
<keyword evidence="3" id="KW-0012">Acyltransferase</keyword>
<keyword evidence="4" id="KW-1185">Reference proteome</keyword>
<protein>
    <submittedName>
        <fullName evidence="3">Acyltransferase</fullName>
    </submittedName>
</protein>